<protein>
    <submittedName>
        <fullName evidence="4">VanZ family protein</fullName>
    </submittedName>
</protein>
<feature type="transmembrane region" description="Helical" evidence="1">
    <location>
        <begin position="215"/>
        <end position="236"/>
    </location>
</feature>
<dbReference type="EMBL" id="SDJR01000005">
    <property type="protein sequence ID" value="RXR25619.1"/>
    <property type="molecule type" value="Genomic_DNA"/>
</dbReference>
<feature type="transmembrane region" description="Helical" evidence="1">
    <location>
        <begin position="40"/>
        <end position="61"/>
    </location>
</feature>
<dbReference type="EMBL" id="SDJQ01000015">
    <property type="protein sequence ID" value="RXR33293.1"/>
    <property type="molecule type" value="Genomic_DNA"/>
</dbReference>
<dbReference type="STRING" id="1713.GCA_000718325_01447"/>
<dbReference type="RefSeq" id="WP_129429504.1">
    <property type="nucleotide sequence ID" value="NZ_JOFV01000006.1"/>
</dbReference>
<dbReference type="AlphaFoldDB" id="A0A4Q1KSY5"/>
<keyword evidence="1" id="KW-1133">Transmembrane helix</keyword>
<dbReference type="Proteomes" id="UP000290517">
    <property type="component" value="Unassembled WGS sequence"/>
</dbReference>
<proteinExistence type="predicted"/>
<reference evidence="5 6" key="1">
    <citation type="submission" date="2019-01" db="EMBL/GenBank/DDBJ databases">
        <title>Oerskovia turbata Genome sequencing and assembly.</title>
        <authorList>
            <person name="Dou T."/>
        </authorList>
    </citation>
    <scope>NUCLEOTIDE SEQUENCE [LARGE SCALE GENOMIC DNA]</scope>
    <source>
        <strain evidence="4 5">JCM12123</strain>
        <strain evidence="3 6">JCM3160</strain>
    </source>
</reference>
<dbReference type="Proteomes" id="UP000289805">
    <property type="component" value="Unassembled WGS sequence"/>
</dbReference>
<dbReference type="PANTHER" id="PTHR36834:SF1">
    <property type="entry name" value="INTEGRAL MEMBRANE PROTEIN"/>
    <property type="match status" value="1"/>
</dbReference>
<evidence type="ECO:0000259" key="2">
    <source>
        <dbReference type="Pfam" id="PF04892"/>
    </source>
</evidence>
<organism evidence="4 5">
    <name type="scientific">Oerskovia turbata</name>
    <dbReference type="NCBI Taxonomy" id="1713"/>
    <lineage>
        <taxon>Bacteria</taxon>
        <taxon>Bacillati</taxon>
        <taxon>Actinomycetota</taxon>
        <taxon>Actinomycetes</taxon>
        <taxon>Micrococcales</taxon>
        <taxon>Cellulomonadaceae</taxon>
        <taxon>Oerskovia</taxon>
    </lineage>
</organism>
<feature type="transmembrane region" description="Helical" evidence="1">
    <location>
        <begin position="314"/>
        <end position="331"/>
    </location>
</feature>
<feature type="transmembrane region" description="Helical" evidence="1">
    <location>
        <begin position="6"/>
        <end position="28"/>
    </location>
</feature>
<feature type="transmembrane region" description="Helical" evidence="1">
    <location>
        <begin position="138"/>
        <end position="160"/>
    </location>
</feature>
<evidence type="ECO:0000256" key="1">
    <source>
        <dbReference type="SAM" id="Phobius"/>
    </source>
</evidence>
<accession>A0A4Q1KSY5</accession>
<evidence type="ECO:0000313" key="5">
    <source>
        <dbReference type="Proteomes" id="UP000289805"/>
    </source>
</evidence>
<evidence type="ECO:0000313" key="3">
    <source>
        <dbReference type="EMBL" id="RXR25619.1"/>
    </source>
</evidence>
<name>A0A4Q1KSY5_9CELL</name>
<sequence length="381" mass="40620">MSRWTWPAYVGVIGGVVVFVMFLLPIVVWQYRRYGRLSWLRLLGSAAVAVYGVALVAYTLLPLPSGDLAQWCAQHGFSGPQLNPFQFVEDVRRDTAGMSAAARLRSPAVLQTVFNVVLFVPWGVLVRRFFGWRLPLTVLSAFAASLLIETTQGTGIFGLVPCSYRLADVDDLLTNTLGGLVGALIAPVVLRWMPRSTDLATERGVPRPVTVWRRWLGMAIDAFLVSVTGMVLVLFYRVVLVASGQDVPAEAGAVDVVLGSFVPVVLVLFVPPFLGSGASWGQRALWLEPRWTADVAEGPVGAGGLGRGTTVRRVVRGFASGGLWGVCLVVAEVPGGGLLPDVAAPLGALVAFVAVVSVLLTRDRRGVSGVVSGARMVDARG</sequence>
<feature type="transmembrane region" description="Helical" evidence="1">
    <location>
        <begin position="256"/>
        <end position="274"/>
    </location>
</feature>
<dbReference type="OrthoDB" id="4822551at2"/>
<feature type="transmembrane region" description="Helical" evidence="1">
    <location>
        <begin position="343"/>
        <end position="360"/>
    </location>
</feature>
<evidence type="ECO:0000313" key="6">
    <source>
        <dbReference type="Proteomes" id="UP000290517"/>
    </source>
</evidence>
<keyword evidence="6" id="KW-1185">Reference proteome</keyword>
<evidence type="ECO:0000313" key="4">
    <source>
        <dbReference type="EMBL" id="RXR33293.1"/>
    </source>
</evidence>
<feature type="domain" description="VanZ-like" evidence="2">
    <location>
        <begin position="49"/>
        <end position="188"/>
    </location>
</feature>
<comment type="caution">
    <text evidence="4">The sequence shown here is derived from an EMBL/GenBank/DDBJ whole genome shotgun (WGS) entry which is preliminary data.</text>
</comment>
<dbReference type="Pfam" id="PF04892">
    <property type="entry name" value="VanZ"/>
    <property type="match status" value="1"/>
</dbReference>
<feature type="transmembrane region" description="Helical" evidence="1">
    <location>
        <begin position="108"/>
        <end position="126"/>
    </location>
</feature>
<dbReference type="InterPro" id="IPR053150">
    <property type="entry name" value="Teicoplanin_resist-assoc"/>
</dbReference>
<keyword evidence="1" id="KW-0472">Membrane</keyword>
<dbReference type="PANTHER" id="PTHR36834">
    <property type="entry name" value="MEMBRANE PROTEIN-RELATED"/>
    <property type="match status" value="1"/>
</dbReference>
<dbReference type="InterPro" id="IPR006976">
    <property type="entry name" value="VanZ-like"/>
</dbReference>
<feature type="transmembrane region" description="Helical" evidence="1">
    <location>
        <begin position="172"/>
        <end position="194"/>
    </location>
</feature>
<gene>
    <name evidence="3" type="ORF">EQW73_08820</name>
    <name evidence="4" type="ORF">EQW78_12525</name>
</gene>
<keyword evidence="1" id="KW-0812">Transmembrane</keyword>